<dbReference type="EMBL" id="VJMH01007412">
    <property type="protein sequence ID" value="KAF0683350.1"/>
    <property type="molecule type" value="Genomic_DNA"/>
</dbReference>
<dbReference type="AlphaFoldDB" id="A0A485LSF8"/>
<dbReference type="OrthoDB" id="1071209at2759"/>
<reference evidence="2 3" key="1">
    <citation type="submission" date="2019-03" db="EMBL/GenBank/DDBJ databases">
        <authorList>
            <person name="Gaulin E."/>
            <person name="Dumas B."/>
        </authorList>
    </citation>
    <scope>NUCLEOTIDE SEQUENCE [LARGE SCALE GENOMIC DNA]</scope>
    <source>
        <strain evidence="2">CBS 568.67</strain>
    </source>
</reference>
<protein>
    <submittedName>
        <fullName evidence="2">Aste57867_24606 protein</fullName>
    </submittedName>
</protein>
<evidence type="ECO:0000313" key="3">
    <source>
        <dbReference type="Proteomes" id="UP000332933"/>
    </source>
</evidence>
<dbReference type="InterPro" id="IPR036397">
    <property type="entry name" value="RNaseH_sf"/>
</dbReference>
<dbReference type="PANTHER" id="PTHR47169">
    <property type="entry name" value="OS01G0541250 PROTEIN"/>
    <property type="match status" value="1"/>
</dbReference>
<reference evidence="1" key="2">
    <citation type="submission" date="2019-06" db="EMBL/GenBank/DDBJ databases">
        <title>Genomics analysis of Aphanomyces spp. identifies a new class of oomycete effector associated with host adaptation.</title>
        <authorList>
            <person name="Gaulin E."/>
        </authorList>
    </citation>
    <scope>NUCLEOTIDE SEQUENCE</scope>
    <source>
        <strain evidence="1">CBS 578.67</strain>
    </source>
</reference>
<evidence type="ECO:0000313" key="1">
    <source>
        <dbReference type="EMBL" id="KAF0683350.1"/>
    </source>
</evidence>
<proteinExistence type="predicted"/>
<dbReference type="Proteomes" id="UP000332933">
    <property type="component" value="Unassembled WGS sequence"/>
</dbReference>
<organism evidence="2 3">
    <name type="scientific">Aphanomyces stellatus</name>
    <dbReference type="NCBI Taxonomy" id="120398"/>
    <lineage>
        <taxon>Eukaryota</taxon>
        <taxon>Sar</taxon>
        <taxon>Stramenopiles</taxon>
        <taxon>Oomycota</taxon>
        <taxon>Saprolegniomycetes</taxon>
        <taxon>Saprolegniales</taxon>
        <taxon>Verrucalvaceae</taxon>
        <taxon>Aphanomyces</taxon>
    </lineage>
</organism>
<name>A0A485LSF8_9STRA</name>
<accession>A0A485LSF8</accession>
<sequence length="275" mass="31495">MGRPDLTNQEREAILREVFLKSPGSYQSRLLKGYGEELATKYKCDVSTIRKVLARAKKQGVADGNMLVSVSNWRKGWKQTFTPQEDSAIHLGKTDIKLATLHRYLKHGKFRTHSSAVRPILTDANKYVHLKFATSTVGCDMVLNEMHDYVHLDEKWFYITKEKRTFYLVPGETEPYRKCKSKRYIIKVMFLSAVARQRYHDARVRVTLCDEGLRAAFTAYEAQVWSFALAPQPPNSSDINILDLGFFAAIQSLQHRSSAKTIDELVGNVQRAFVE</sequence>
<keyword evidence="3" id="KW-1185">Reference proteome</keyword>
<gene>
    <name evidence="2" type="primary">Aste57867_24606</name>
    <name evidence="1" type="ORF">As57867_024528</name>
    <name evidence="2" type="ORF">ASTE57867_24606</name>
</gene>
<dbReference type="GO" id="GO:0003676">
    <property type="term" value="F:nucleic acid binding"/>
    <property type="evidence" value="ECO:0007669"/>
    <property type="project" value="InterPro"/>
</dbReference>
<dbReference type="Gene3D" id="3.30.420.10">
    <property type="entry name" value="Ribonuclease H-like superfamily/Ribonuclease H"/>
    <property type="match status" value="2"/>
</dbReference>
<evidence type="ECO:0000313" key="2">
    <source>
        <dbReference type="EMBL" id="VFU01244.1"/>
    </source>
</evidence>
<dbReference type="EMBL" id="CAADRA010007438">
    <property type="protein sequence ID" value="VFU01244.1"/>
    <property type="molecule type" value="Genomic_DNA"/>
</dbReference>